<sequence>MDKDKGNFCVNTQHFPVPMEVRAAEHAIIRCGQPGPGVQRSVPGLCVFHLNPESFSALCPSANSSPLQS</sequence>
<protein>
    <submittedName>
        <fullName evidence="1">Uncharacterized protein</fullName>
    </submittedName>
</protein>
<dbReference type="EMBL" id="OZ035823">
    <property type="protein sequence ID" value="CAL1567873.1"/>
    <property type="molecule type" value="Genomic_DNA"/>
</dbReference>
<accession>A0AAV2ITE4</accession>
<reference evidence="1 2" key="1">
    <citation type="submission" date="2024-04" db="EMBL/GenBank/DDBJ databases">
        <authorList>
            <person name="Waldvogel A.-M."/>
            <person name="Schoenle A."/>
        </authorList>
    </citation>
    <scope>NUCLEOTIDE SEQUENCE [LARGE SCALE GENOMIC DNA]</scope>
</reference>
<keyword evidence="2" id="KW-1185">Reference proteome</keyword>
<dbReference type="Proteomes" id="UP001497482">
    <property type="component" value="Chromosome 1"/>
</dbReference>
<organism evidence="1 2">
    <name type="scientific">Knipowitschia caucasica</name>
    <name type="common">Caucasian dwarf goby</name>
    <name type="synonym">Pomatoschistus caucasicus</name>
    <dbReference type="NCBI Taxonomy" id="637954"/>
    <lineage>
        <taxon>Eukaryota</taxon>
        <taxon>Metazoa</taxon>
        <taxon>Chordata</taxon>
        <taxon>Craniata</taxon>
        <taxon>Vertebrata</taxon>
        <taxon>Euteleostomi</taxon>
        <taxon>Actinopterygii</taxon>
        <taxon>Neopterygii</taxon>
        <taxon>Teleostei</taxon>
        <taxon>Neoteleostei</taxon>
        <taxon>Acanthomorphata</taxon>
        <taxon>Gobiaria</taxon>
        <taxon>Gobiiformes</taxon>
        <taxon>Gobioidei</taxon>
        <taxon>Gobiidae</taxon>
        <taxon>Gobiinae</taxon>
        <taxon>Knipowitschia</taxon>
    </lineage>
</organism>
<evidence type="ECO:0000313" key="2">
    <source>
        <dbReference type="Proteomes" id="UP001497482"/>
    </source>
</evidence>
<proteinExistence type="predicted"/>
<dbReference type="AlphaFoldDB" id="A0AAV2ITE4"/>
<gene>
    <name evidence="1" type="ORF">KC01_LOCUS606</name>
</gene>
<name>A0AAV2ITE4_KNICA</name>
<evidence type="ECO:0000313" key="1">
    <source>
        <dbReference type="EMBL" id="CAL1567873.1"/>
    </source>
</evidence>